<dbReference type="Proteomes" id="UP000553632">
    <property type="component" value="Unassembled WGS sequence"/>
</dbReference>
<organism evidence="2 3">
    <name type="scientific">Perkinsus olseni</name>
    <name type="common">Perkinsus atlanticus</name>
    <dbReference type="NCBI Taxonomy" id="32597"/>
    <lineage>
        <taxon>Eukaryota</taxon>
        <taxon>Sar</taxon>
        <taxon>Alveolata</taxon>
        <taxon>Perkinsozoa</taxon>
        <taxon>Perkinsea</taxon>
        <taxon>Perkinsida</taxon>
        <taxon>Perkinsidae</taxon>
        <taxon>Perkinsus</taxon>
    </lineage>
</organism>
<dbReference type="AlphaFoldDB" id="A0A7J6RGG2"/>
<feature type="region of interest" description="Disordered" evidence="1">
    <location>
        <begin position="1"/>
        <end position="22"/>
    </location>
</feature>
<sequence length="153" mass="16901">MGREESESDSGSSVSTNEDAVAGETNLDAATIDFLNETIAARSLRVPYQGVRGAVSTGLGRKHAQLSTTDYVAYLGIDLVLEPELSWVAREMCAAPMPPAAEMLVSHSNIVYFHDTENDYFTLEHPLTNRFLKVLERQRLDLIAMRTKPSVNK</sequence>
<evidence type="ECO:0000313" key="2">
    <source>
        <dbReference type="EMBL" id="KAF4719096.1"/>
    </source>
</evidence>
<feature type="compositionally biased region" description="Low complexity" evidence="1">
    <location>
        <begin position="9"/>
        <end position="18"/>
    </location>
</feature>
<gene>
    <name evidence="2" type="ORF">FOZ63_026072</name>
</gene>
<comment type="caution">
    <text evidence="2">The sequence shown here is derived from an EMBL/GenBank/DDBJ whole genome shotgun (WGS) entry which is preliminary data.</text>
</comment>
<name>A0A7J6RGG2_PEROL</name>
<protein>
    <submittedName>
        <fullName evidence="2">Uncharacterized protein</fullName>
    </submittedName>
</protein>
<feature type="non-terminal residue" evidence="2">
    <location>
        <position position="1"/>
    </location>
</feature>
<evidence type="ECO:0000313" key="3">
    <source>
        <dbReference type="Proteomes" id="UP000553632"/>
    </source>
</evidence>
<accession>A0A7J6RGG2</accession>
<reference evidence="2 3" key="1">
    <citation type="submission" date="2020-04" db="EMBL/GenBank/DDBJ databases">
        <title>Perkinsus olseni comparative genomics.</title>
        <authorList>
            <person name="Bogema D.R."/>
        </authorList>
    </citation>
    <scope>NUCLEOTIDE SEQUENCE [LARGE SCALE GENOMIC DNA]</scope>
    <source>
        <strain evidence="2 3">ATCC PRA-207</strain>
    </source>
</reference>
<proteinExistence type="predicted"/>
<dbReference type="EMBL" id="JABANO010026113">
    <property type="protein sequence ID" value="KAF4719096.1"/>
    <property type="molecule type" value="Genomic_DNA"/>
</dbReference>
<evidence type="ECO:0000256" key="1">
    <source>
        <dbReference type="SAM" id="MobiDB-lite"/>
    </source>
</evidence>
<keyword evidence="3" id="KW-1185">Reference proteome</keyword>